<feature type="chain" id="PRO_5039277347" description="histidine kinase" evidence="11">
    <location>
        <begin position="22"/>
        <end position="432"/>
    </location>
</feature>
<dbReference type="SUPFAM" id="SSF55874">
    <property type="entry name" value="ATPase domain of HSP90 chaperone/DNA topoisomerase II/histidine kinase"/>
    <property type="match status" value="1"/>
</dbReference>
<dbReference type="PANTHER" id="PTHR45436">
    <property type="entry name" value="SENSOR HISTIDINE KINASE YKOH"/>
    <property type="match status" value="1"/>
</dbReference>
<keyword evidence="9" id="KW-0902">Two-component regulatory system</keyword>
<keyword evidence="11" id="KW-0732">Signal</keyword>
<dbReference type="Gene3D" id="6.10.340.10">
    <property type="match status" value="1"/>
</dbReference>
<dbReference type="PANTHER" id="PTHR45436:SF5">
    <property type="entry name" value="SENSOR HISTIDINE KINASE TRCS"/>
    <property type="match status" value="1"/>
</dbReference>
<keyword evidence="7" id="KW-0418">Kinase</keyword>
<dbReference type="OrthoDB" id="9810730at2"/>
<evidence type="ECO:0000313" key="14">
    <source>
        <dbReference type="EMBL" id="ORB72941.1"/>
    </source>
</evidence>
<feature type="transmembrane region" description="Helical" evidence="10">
    <location>
        <begin position="143"/>
        <end position="164"/>
    </location>
</feature>
<dbReference type="GO" id="GO:0005886">
    <property type="term" value="C:plasma membrane"/>
    <property type="evidence" value="ECO:0007669"/>
    <property type="project" value="UniProtKB-SubCell"/>
</dbReference>
<dbReference type="GO" id="GO:0000155">
    <property type="term" value="F:phosphorelay sensor kinase activity"/>
    <property type="evidence" value="ECO:0007669"/>
    <property type="project" value="InterPro"/>
</dbReference>
<dbReference type="SMART" id="SM00388">
    <property type="entry name" value="HisKA"/>
    <property type="match status" value="1"/>
</dbReference>
<evidence type="ECO:0000256" key="6">
    <source>
        <dbReference type="ARBA" id="ARBA00022692"/>
    </source>
</evidence>
<evidence type="ECO:0000256" key="2">
    <source>
        <dbReference type="ARBA" id="ARBA00004236"/>
    </source>
</evidence>
<name>A0A1X0KCQ4_MYCSC</name>
<dbReference type="STRING" id="1783.BST44_16900"/>
<evidence type="ECO:0000256" key="5">
    <source>
        <dbReference type="ARBA" id="ARBA00022679"/>
    </source>
</evidence>
<evidence type="ECO:0000256" key="10">
    <source>
        <dbReference type="SAM" id="Phobius"/>
    </source>
</evidence>
<comment type="catalytic activity">
    <reaction evidence="1">
        <text>ATP + protein L-histidine = ADP + protein N-phospho-L-histidine.</text>
        <dbReference type="EC" id="2.7.13.3"/>
    </reaction>
</comment>
<dbReference type="Pfam" id="PF02518">
    <property type="entry name" value="HATPase_c"/>
    <property type="match status" value="1"/>
</dbReference>
<dbReference type="InterPro" id="IPR003661">
    <property type="entry name" value="HisK_dim/P_dom"/>
</dbReference>
<evidence type="ECO:0000256" key="9">
    <source>
        <dbReference type="ARBA" id="ARBA00023012"/>
    </source>
</evidence>
<dbReference type="AlphaFoldDB" id="A0A1X0KCQ4"/>
<dbReference type="Pfam" id="PF00672">
    <property type="entry name" value="HAMP"/>
    <property type="match status" value="1"/>
</dbReference>
<dbReference type="EC" id="2.7.13.3" evidence="3"/>
<dbReference type="SMART" id="SM00387">
    <property type="entry name" value="HATPase_c"/>
    <property type="match status" value="1"/>
</dbReference>
<feature type="signal peptide" evidence="11">
    <location>
        <begin position="1"/>
        <end position="21"/>
    </location>
</feature>
<evidence type="ECO:0000259" key="12">
    <source>
        <dbReference type="PROSITE" id="PS50109"/>
    </source>
</evidence>
<organism evidence="14 15">
    <name type="scientific">Mycobacterium scrofulaceum</name>
    <dbReference type="NCBI Taxonomy" id="1783"/>
    <lineage>
        <taxon>Bacteria</taxon>
        <taxon>Bacillati</taxon>
        <taxon>Actinomycetota</taxon>
        <taxon>Actinomycetes</taxon>
        <taxon>Mycobacteriales</taxon>
        <taxon>Mycobacteriaceae</taxon>
        <taxon>Mycobacterium</taxon>
    </lineage>
</organism>
<dbReference type="SMART" id="SM00304">
    <property type="entry name" value="HAMP"/>
    <property type="match status" value="1"/>
</dbReference>
<protein>
    <recommendedName>
        <fullName evidence="3">histidine kinase</fullName>
        <ecNumber evidence="3">2.7.13.3</ecNumber>
    </recommendedName>
</protein>
<keyword evidence="10" id="KW-0472">Membrane</keyword>
<dbReference type="Gene3D" id="3.30.565.10">
    <property type="entry name" value="Histidine kinase-like ATPase, C-terminal domain"/>
    <property type="match status" value="1"/>
</dbReference>
<comment type="caution">
    <text evidence="14">The sequence shown here is derived from an EMBL/GenBank/DDBJ whole genome shotgun (WGS) entry which is preliminary data.</text>
</comment>
<dbReference type="Pfam" id="PF00512">
    <property type="entry name" value="HisKA"/>
    <property type="match status" value="1"/>
</dbReference>
<dbReference type="InterPro" id="IPR036890">
    <property type="entry name" value="HATPase_C_sf"/>
</dbReference>
<evidence type="ECO:0000259" key="13">
    <source>
        <dbReference type="PROSITE" id="PS50885"/>
    </source>
</evidence>
<dbReference type="CDD" id="cd06225">
    <property type="entry name" value="HAMP"/>
    <property type="match status" value="1"/>
</dbReference>
<dbReference type="Proteomes" id="UP000192601">
    <property type="component" value="Unassembled WGS sequence"/>
</dbReference>
<proteinExistence type="predicted"/>
<reference evidence="14 15" key="1">
    <citation type="submission" date="2017-02" db="EMBL/GenBank/DDBJ databases">
        <title>The new phylogeny of genus Mycobacterium.</title>
        <authorList>
            <person name="Tortoli E."/>
            <person name="Trovato A."/>
            <person name="Cirillo D.M."/>
        </authorList>
    </citation>
    <scope>NUCLEOTIDE SEQUENCE [LARGE SCALE GENOMIC DNA]</scope>
    <source>
        <strain evidence="14 15">DSM 43992</strain>
    </source>
</reference>
<dbReference type="InterPro" id="IPR005467">
    <property type="entry name" value="His_kinase_dom"/>
</dbReference>
<dbReference type="EMBL" id="MVIJ01000025">
    <property type="protein sequence ID" value="ORB72941.1"/>
    <property type="molecule type" value="Genomic_DNA"/>
</dbReference>
<evidence type="ECO:0000256" key="11">
    <source>
        <dbReference type="SAM" id="SignalP"/>
    </source>
</evidence>
<evidence type="ECO:0000256" key="4">
    <source>
        <dbReference type="ARBA" id="ARBA00022553"/>
    </source>
</evidence>
<dbReference type="CDD" id="cd00082">
    <property type="entry name" value="HisKA"/>
    <property type="match status" value="1"/>
</dbReference>
<dbReference type="InterPro" id="IPR050428">
    <property type="entry name" value="TCS_sensor_his_kinase"/>
</dbReference>
<evidence type="ECO:0000256" key="7">
    <source>
        <dbReference type="ARBA" id="ARBA00022777"/>
    </source>
</evidence>
<evidence type="ECO:0000256" key="1">
    <source>
        <dbReference type="ARBA" id="ARBA00000085"/>
    </source>
</evidence>
<dbReference type="Gene3D" id="1.10.287.130">
    <property type="match status" value="1"/>
</dbReference>
<keyword evidence="8 10" id="KW-1133">Transmembrane helix</keyword>
<keyword evidence="4" id="KW-0597">Phosphoprotein</keyword>
<comment type="subcellular location">
    <subcellularLocation>
        <location evidence="2">Cell membrane</location>
    </subcellularLocation>
</comment>
<dbReference type="InterPro" id="IPR003594">
    <property type="entry name" value="HATPase_dom"/>
</dbReference>
<gene>
    <name evidence="14" type="ORF">BST44_16900</name>
</gene>
<dbReference type="SUPFAM" id="SSF47384">
    <property type="entry name" value="Homodimeric domain of signal transducing histidine kinase"/>
    <property type="match status" value="1"/>
</dbReference>
<evidence type="ECO:0000313" key="15">
    <source>
        <dbReference type="Proteomes" id="UP000192601"/>
    </source>
</evidence>
<dbReference type="InterPro" id="IPR003660">
    <property type="entry name" value="HAMP_dom"/>
</dbReference>
<accession>A0A1X0KCQ4</accession>
<keyword evidence="6 10" id="KW-0812">Transmembrane</keyword>
<evidence type="ECO:0000256" key="8">
    <source>
        <dbReference type="ARBA" id="ARBA00022989"/>
    </source>
</evidence>
<feature type="domain" description="HAMP" evidence="13">
    <location>
        <begin position="169"/>
        <end position="221"/>
    </location>
</feature>
<sequence>MRKRIVTLAVLSATLATSLFAVPLAIAAARYFFIDQATRLERTADVAAVDVATDLVHGRPPRDLAIHPRGTEVALYGADGRLVTGRGPDHADALVRRSLTDNDVHSDSDLGQLTVAVPIADEPGAAYVVRATTSPKEAYPRIAVTWLGMIVLEGVIIAAVWQLARRQARRLSGPVEALAASAAQLGDGDFTVRAEASGIPEIDTAAEALNQSAARIGELVDRERAVTANASHQLRTPLAGLRLRLETTLDAPDPDYQTATREALVAADRLQSTIDDLVTLARTQQHRAQPLDTPTLLEEFEGAGQALLAASERPFHVIVDPQLRPARASAAAVRQILSVLVDNAARHGAGRVTIHAREASNGVAIDVTDDGRMAEHTEPFNRRVTGGHGIGLPLARSLAEAEGCRLLLTSRAPATFTLFLPQYDGETPAGHP</sequence>
<evidence type="ECO:0000256" key="3">
    <source>
        <dbReference type="ARBA" id="ARBA00012438"/>
    </source>
</evidence>
<dbReference type="InterPro" id="IPR036097">
    <property type="entry name" value="HisK_dim/P_sf"/>
</dbReference>
<dbReference type="RefSeq" id="WP_083178265.1">
    <property type="nucleotide sequence ID" value="NZ_MVIJ01000025.1"/>
</dbReference>
<keyword evidence="5" id="KW-0808">Transferase</keyword>
<dbReference type="PROSITE" id="PS50885">
    <property type="entry name" value="HAMP"/>
    <property type="match status" value="1"/>
</dbReference>
<dbReference type="PROSITE" id="PS50109">
    <property type="entry name" value="HIS_KIN"/>
    <property type="match status" value="1"/>
</dbReference>
<keyword evidence="15" id="KW-1185">Reference proteome</keyword>
<feature type="domain" description="Histidine kinase" evidence="12">
    <location>
        <begin position="229"/>
        <end position="424"/>
    </location>
</feature>